<protein>
    <recommendedName>
        <fullName evidence="3">DUF2989 domain-containing protein</fullName>
    </recommendedName>
</protein>
<reference evidence="1" key="1">
    <citation type="submission" date="2021-11" db="EMBL/GenBank/DDBJ databases">
        <authorList>
            <person name="Rodrigo-Torres L."/>
            <person name="Arahal R. D."/>
            <person name="Lucena T."/>
        </authorList>
    </citation>
    <scope>NUCLEOTIDE SEQUENCE</scope>
    <source>
        <strain evidence="1">CECT 7929</strain>
    </source>
</reference>
<dbReference type="Proteomes" id="UP000838672">
    <property type="component" value="Unassembled WGS sequence"/>
</dbReference>
<dbReference type="InterPro" id="IPR021372">
    <property type="entry name" value="DUF2989"/>
</dbReference>
<dbReference type="EMBL" id="CAKLDI010000001">
    <property type="protein sequence ID" value="CAH0533853.1"/>
    <property type="molecule type" value="Genomic_DNA"/>
</dbReference>
<keyword evidence="2" id="KW-1185">Reference proteome</keyword>
<evidence type="ECO:0000313" key="2">
    <source>
        <dbReference type="Proteomes" id="UP000838672"/>
    </source>
</evidence>
<sequence length="277" mass="31619">MRRLFTPLALVLLLSGCWDRHTSTTELCEDKPYLCQGTNKGDGQCRVQRTRFIWQKYEVEKDASDAQKFKLLTQAQHYYDCLTLAARIEPTELKERKTLRADAAMFAQDEILRLEQELASSSNPDVLYYFWGKGSYQALEQFLALEGQTVMNTPDLQLKLASYYIERDLEHTLKILSYGLSLYQAGDTVNPELLSALATVSHRSGYKDNAYIWSLVAQHYGVAIASEKQLTLLYPMNADHRTLLKHQADQVTDALKEGRYRSQMVPIPSSENAAFSE</sequence>
<dbReference type="RefSeq" id="WP_237466269.1">
    <property type="nucleotide sequence ID" value="NZ_CAKLDI010000001.1"/>
</dbReference>
<evidence type="ECO:0008006" key="3">
    <source>
        <dbReference type="Google" id="ProtNLM"/>
    </source>
</evidence>
<dbReference type="PROSITE" id="PS51257">
    <property type="entry name" value="PROKAR_LIPOPROTEIN"/>
    <property type="match status" value="1"/>
</dbReference>
<comment type="caution">
    <text evidence="1">The sequence shown here is derived from an EMBL/GenBank/DDBJ whole genome shotgun (WGS) entry which is preliminary data.</text>
</comment>
<name>A0ABM8ZUI2_9VIBR</name>
<proteinExistence type="predicted"/>
<organism evidence="1 2">
    <name type="scientific">Vibrio stylophorae</name>
    <dbReference type="NCBI Taxonomy" id="659351"/>
    <lineage>
        <taxon>Bacteria</taxon>
        <taxon>Pseudomonadati</taxon>
        <taxon>Pseudomonadota</taxon>
        <taxon>Gammaproteobacteria</taxon>
        <taxon>Vibrionales</taxon>
        <taxon>Vibrionaceae</taxon>
        <taxon>Vibrio</taxon>
    </lineage>
</organism>
<gene>
    <name evidence="1" type="ORF">VST7929_01729</name>
</gene>
<dbReference type="Pfam" id="PF11207">
    <property type="entry name" value="DUF2989"/>
    <property type="match status" value="1"/>
</dbReference>
<evidence type="ECO:0000313" key="1">
    <source>
        <dbReference type="EMBL" id="CAH0533853.1"/>
    </source>
</evidence>
<accession>A0ABM8ZUI2</accession>